<dbReference type="RefSeq" id="WP_094841349.1">
    <property type="nucleotide sequence ID" value="NZ_NEVS01000004.1"/>
</dbReference>
<dbReference type="AlphaFoldDB" id="A0A261UDD2"/>
<comment type="caution">
    <text evidence="1">The sequence shown here is derived from an EMBL/GenBank/DDBJ whole genome shotgun (WGS) entry which is preliminary data.</text>
</comment>
<protein>
    <recommendedName>
        <fullName evidence="3">Helix-turn-helix domain-containing protein</fullName>
    </recommendedName>
</protein>
<sequence length="153" mass="16200">MTNKPMPSRDAQVIARTLAGESAASIAEDMHISKGRISQILVRNGLGGRLKHPGLSCIQWSVRQTVSGSWLCSGGGQSRLAGTPQAAFELWKADLLGQSTKTAQPQVATPPRTPSKPDALRLPAGMLHLAQRAAAAQPRLMNMGSRVREGGVL</sequence>
<evidence type="ECO:0000313" key="2">
    <source>
        <dbReference type="Proteomes" id="UP000215767"/>
    </source>
</evidence>
<keyword evidence="2" id="KW-1185">Reference proteome</keyword>
<name>A0A261UDD2_9BORD</name>
<evidence type="ECO:0008006" key="3">
    <source>
        <dbReference type="Google" id="ProtNLM"/>
    </source>
</evidence>
<reference evidence="2" key="1">
    <citation type="submission" date="2017-05" db="EMBL/GenBank/DDBJ databases">
        <title>Complete and WGS of Bordetella genogroups.</title>
        <authorList>
            <person name="Spilker T."/>
            <person name="Lipuma J."/>
        </authorList>
    </citation>
    <scope>NUCLEOTIDE SEQUENCE [LARGE SCALE GENOMIC DNA]</scope>
    <source>
        <strain evidence="2">AU8856</strain>
    </source>
</reference>
<dbReference type="EMBL" id="NEVS01000004">
    <property type="protein sequence ID" value="OZI59929.1"/>
    <property type="molecule type" value="Genomic_DNA"/>
</dbReference>
<gene>
    <name evidence="1" type="ORF">CAL28_10605</name>
</gene>
<evidence type="ECO:0000313" key="1">
    <source>
        <dbReference type="EMBL" id="OZI59929.1"/>
    </source>
</evidence>
<proteinExistence type="predicted"/>
<dbReference type="Proteomes" id="UP000215767">
    <property type="component" value="Unassembled WGS sequence"/>
</dbReference>
<organism evidence="1 2">
    <name type="scientific">Bordetella genomosp. 11</name>
    <dbReference type="NCBI Taxonomy" id="1416808"/>
    <lineage>
        <taxon>Bacteria</taxon>
        <taxon>Pseudomonadati</taxon>
        <taxon>Pseudomonadota</taxon>
        <taxon>Betaproteobacteria</taxon>
        <taxon>Burkholderiales</taxon>
        <taxon>Alcaligenaceae</taxon>
        <taxon>Bordetella</taxon>
    </lineage>
</organism>
<accession>A0A261UDD2</accession>